<dbReference type="AlphaFoldDB" id="A0A086IZ80"/>
<name>A0A086IZ80_NEMA1</name>
<keyword evidence="1" id="KW-0539">Nucleus</keyword>
<accession>A0A086IZ80</accession>
<dbReference type="OrthoDB" id="25675at2759"/>
<evidence type="ECO:0000313" key="3">
    <source>
        <dbReference type="Proteomes" id="UP000054524"/>
    </source>
</evidence>
<organism evidence="2 3">
    <name type="scientific">Nematocida ausubeli (strain ATCC PRA-371 / ERTm2)</name>
    <name type="common">Nematode killer fungus</name>
    <dbReference type="NCBI Taxonomy" id="1913371"/>
    <lineage>
        <taxon>Eukaryota</taxon>
        <taxon>Fungi</taxon>
        <taxon>Fungi incertae sedis</taxon>
        <taxon>Microsporidia</taxon>
        <taxon>Nematocida</taxon>
    </lineage>
</organism>
<reference evidence="2 3" key="1">
    <citation type="journal article" date="2014" name="Genome Announc.">
        <title>Genome Sequence of the Microsporidian Species Nematocida sp1 Strain ERTm6 (ATCC PRA-372).</title>
        <authorList>
            <person name="Bakowski M.A."/>
            <person name="Priest M."/>
            <person name="Young S."/>
            <person name="Cuomo C.A."/>
            <person name="Troemel E.R."/>
        </authorList>
    </citation>
    <scope>NUCLEOTIDE SEQUENCE [LARGE SCALE GENOMIC DNA]</scope>
    <source>
        <strain evidence="2 3">ERTm6</strain>
    </source>
</reference>
<evidence type="ECO:0000313" key="2">
    <source>
        <dbReference type="EMBL" id="KFG25198.1"/>
    </source>
</evidence>
<dbReference type="GO" id="GO:0032040">
    <property type="term" value="C:small-subunit processome"/>
    <property type="evidence" value="ECO:0007669"/>
    <property type="project" value="InterPro"/>
</dbReference>
<gene>
    <name evidence="2" type="ORF">NESG_01967</name>
</gene>
<dbReference type="Gene3D" id="3.40.50.1010">
    <property type="entry name" value="5'-nuclease"/>
    <property type="match status" value="1"/>
</dbReference>
<dbReference type="GeneID" id="77676940"/>
<dbReference type="Proteomes" id="UP000054524">
    <property type="component" value="Unassembled WGS sequence"/>
</dbReference>
<proteinExistence type="predicted"/>
<comment type="caution">
    <text evidence="2">The sequence shown here is derived from an EMBL/GenBank/DDBJ whole genome shotgun (WGS) entry which is preliminary data.</text>
</comment>
<dbReference type="Pfam" id="PF04900">
    <property type="entry name" value="Fcf1"/>
    <property type="match status" value="1"/>
</dbReference>
<dbReference type="HOGENOM" id="CLU_131052_0_0_1"/>
<keyword evidence="3" id="KW-1185">Reference proteome</keyword>
<sequence>MRTPRQKQIKRLIKSLQLTGFRTPFNILADHEFLLSYNKAQLSLSYLEKILNGTIRLFITQCEYNRFKLKCNEKKLIGHVALKKCNHIDFRQQECLNEAILDKNPDHFFLASKCKRISEEKKIPRIYMRAGVVCVEMNAEEVKKIKKAEPPGLTQQEKERLDKMFME</sequence>
<dbReference type="InterPro" id="IPR006984">
    <property type="entry name" value="Fcf1/UTP23"/>
</dbReference>
<dbReference type="EMBL" id="AKIJ01000005">
    <property type="protein sequence ID" value="KFG25198.1"/>
    <property type="molecule type" value="Genomic_DNA"/>
</dbReference>
<protein>
    <submittedName>
        <fullName evidence="2">Uncharacterized protein</fullName>
    </submittedName>
</protein>
<dbReference type="RefSeq" id="XP_052903753.1">
    <property type="nucleotide sequence ID" value="XM_053049582.1"/>
</dbReference>
<dbReference type="PANTHER" id="PTHR12416">
    <property type="entry name" value="RRNA-PROCESSING PROTEIN UTP23 HOMOLOG"/>
    <property type="match status" value="1"/>
</dbReference>
<evidence type="ECO:0000256" key="1">
    <source>
        <dbReference type="ARBA" id="ARBA00023242"/>
    </source>
</evidence>